<dbReference type="PANTHER" id="PTHR10775:SF183">
    <property type="entry name" value="TRANSPOSON, EN_SPM-LIKE, TRANSPOSASE-ASSOCIATED DOMAIN PROTEIN-RELATED"/>
    <property type="match status" value="1"/>
</dbReference>
<keyword evidence="1" id="KW-0732">Signal</keyword>
<protein>
    <submittedName>
        <fullName evidence="4">Transposase-associated domain-containing protein</fullName>
    </submittedName>
</protein>
<dbReference type="AlphaFoldDB" id="A0A9K3NPD2"/>
<organism evidence="4 5">
    <name type="scientific">Helianthus annuus</name>
    <name type="common">Common sunflower</name>
    <dbReference type="NCBI Taxonomy" id="4232"/>
    <lineage>
        <taxon>Eukaryota</taxon>
        <taxon>Viridiplantae</taxon>
        <taxon>Streptophyta</taxon>
        <taxon>Embryophyta</taxon>
        <taxon>Tracheophyta</taxon>
        <taxon>Spermatophyta</taxon>
        <taxon>Magnoliopsida</taxon>
        <taxon>eudicotyledons</taxon>
        <taxon>Gunneridae</taxon>
        <taxon>Pentapetalae</taxon>
        <taxon>asterids</taxon>
        <taxon>campanulids</taxon>
        <taxon>Asterales</taxon>
        <taxon>Asteraceae</taxon>
        <taxon>Asteroideae</taxon>
        <taxon>Heliantheae alliance</taxon>
        <taxon>Heliantheae</taxon>
        <taxon>Helianthus</taxon>
    </lineage>
</organism>
<accession>A0A9K3NPD2</accession>
<gene>
    <name evidence="4" type="ORF">HanXRQr2_Chr05g0228831</name>
</gene>
<feature type="signal peptide" evidence="1">
    <location>
        <begin position="1"/>
        <end position="25"/>
    </location>
</feature>
<proteinExistence type="predicted"/>
<sequence>MLFRIAISLLLLLYNLIGLTRVVMAWYTDRGWMYEKTDSNGFLNSEYCDNVELFLDFAFSKEEVVDTWVNMHGETKRNIKCPCYKCQNISYRDRATVQKHLFKDGFMLRYEIWSEHGEKSNHDVGQSSTTMEIDDDDDDGCKRMVLDNLCSCDYTSSTLEGRVPNPEAKRFYDMLEAADEPLWEGEKATSFSKLQAATSFLTWKSLFNVSTAAYNFNISMINAMLPENNKLPKSFYDTKKSLEPLSLPYERIDVCKNHCMIFYKQDKALTHCKYCKESRYKSVLNKVPNLVMWYMPIGPRLKRLYMSTKTAKDMTWHHDHKTKEGSMAHPSDGMAWKHFDSENPDFAKEIRNVRLGLCTDGFNPNNSNSIPYSLWPVFLTIYNLPPWMSMKDSFIEVINAPNKEHLRDLAQGPLTYVKSHKGYFVNGYKFHTKTAYDGRVTQNSGVCVKGASYNEHENDYYGLLDEILELEYHSTIGRCVVVLFKCTWFDPVRGVRVDPKTHMVDVKPTATGCVDDPFILASQAQQVYYTSYPSKSKELKGWLAVVKTTPRGVYELDQDVSEIEDDDVDMEPFFQENERIECTVMDDLLPISLVHEDGRLEEVEDTDGDNDEKVEFEATTLADEDFHILLNFDDEDLE</sequence>
<dbReference type="InterPro" id="IPR029480">
    <property type="entry name" value="Transpos_assoc"/>
</dbReference>
<evidence type="ECO:0000313" key="5">
    <source>
        <dbReference type="Proteomes" id="UP000215914"/>
    </source>
</evidence>
<dbReference type="Gramene" id="mRNA:HanXRQr2_Chr05g0228831">
    <property type="protein sequence ID" value="mRNA:HanXRQr2_Chr05g0228831"/>
    <property type="gene ID" value="HanXRQr2_Chr05g0228831"/>
</dbReference>
<evidence type="ECO:0000256" key="1">
    <source>
        <dbReference type="SAM" id="SignalP"/>
    </source>
</evidence>
<feature type="chain" id="PRO_5039952351" evidence="1">
    <location>
        <begin position="26"/>
        <end position="638"/>
    </location>
</feature>
<evidence type="ECO:0000313" key="4">
    <source>
        <dbReference type="EMBL" id="KAF5807020.1"/>
    </source>
</evidence>
<evidence type="ECO:0000259" key="3">
    <source>
        <dbReference type="Pfam" id="PF13963"/>
    </source>
</evidence>
<feature type="domain" description="Transposase-associated" evidence="3">
    <location>
        <begin position="30"/>
        <end position="118"/>
    </location>
</feature>
<dbReference type="Proteomes" id="UP000215914">
    <property type="component" value="Unassembled WGS sequence"/>
</dbReference>
<feature type="domain" description="DUF4216" evidence="2">
    <location>
        <begin position="468"/>
        <end position="545"/>
    </location>
</feature>
<dbReference type="InterPro" id="IPR004242">
    <property type="entry name" value="Transposase_21"/>
</dbReference>
<name>A0A9K3NPD2_HELAN</name>
<comment type="caution">
    <text evidence="4">The sequence shown here is derived from an EMBL/GenBank/DDBJ whole genome shotgun (WGS) entry which is preliminary data.</text>
</comment>
<dbReference type="InterPro" id="IPR025312">
    <property type="entry name" value="DUF4216"/>
</dbReference>
<dbReference type="Pfam" id="PF13952">
    <property type="entry name" value="DUF4216"/>
    <property type="match status" value="1"/>
</dbReference>
<reference evidence="4" key="1">
    <citation type="journal article" date="2017" name="Nature">
        <title>The sunflower genome provides insights into oil metabolism, flowering and Asterid evolution.</title>
        <authorList>
            <person name="Badouin H."/>
            <person name="Gouzy J."/>
            <person name="Grassa C.J."/>
            <person name="Murat F."/>
            <person name="Staton S.E."/>
            <person name="Cottret L."/>
            <person name="Lelandais-Briere C."/>
            <person name="Owens G.L."/>
            <person name="Carrere S."/>
            <person name="Mayjonade B."/>
            <person name="Legrand L."/>
            <person name="Gill N."/>
            <person name="Kane N.C."/>
            <person name="Bowers J.E."/>
            <person name="Hubner S."/>
            <person name="Bellec A."/>
            <person name="Berard A."/>
            <person name="Berges H."/>
            <person name="Blanchet N."/>
            <person name="Boniface M.C."/>
            <person name="Brunel D."/>
            <person name="Catrice O."/>
            <person name="Chaidir N."/>
            <person name="Claudel C."/>
            <person name="Donnadieu C."/>
            <person name="Faraut T."/>
            <person name="Fievet G."/>
            <person name="Helmstetter N."/>
            <person name="King M."/>
            <person name="Knapp S.J."/>
            <person name="Lai Z."/>
            <person name="Le Paslier M.C."/>
            <person name="Lippi Y."/>
            <person name="Lorenzon L."/>
            <person name="Mandel J.R."/>
            <person name="Marage G."/>
            <person name="Marchand G."/>
            <person name="Marquand E."/>
            <person name="Bret-Mestries E."/>
            <person name="Morien E."/>
            <person name="Nambeesan S."/>
            <person name="Nguyen T."/>
            <person name="Pegot-Espagnet P."/>
            <person name="Pouilly N."/>
            <person name="Raftis F."/>
            <person name="Sallet E."/>
            <person name="Schiex T."/>
            <person name="Thomas J."/>
            <person name="Vandecasteele C."/>
            <person name="Vares D."/>
            <person name="Vear F."/>
            <person name="Vautrin S."/>
            <person name="Crespi M."/>
            <person name="Mangin B."/>
            <person name="Burke J.M."/>
            <person name="Salse J."/>
            <person name="Munos S."/>
            <person name="Vincourt P."/>
            <person name="Rieseberg L.H."/>
            <person name="Langlade N.B."/>
        </authorList>
    </citation>
    <scope>NUCLEOTIDE SEQUENCE</scope>
    <source>
        <tissue evidence="4">Leaves</tissue>
    </source>
</reference>
<keyword evidence="5" id="KW-1185">Reference proteome</keyword>
<dbReference type="PANTHER" id="PTHR10775">
    <property type="entry name" value="OS08G0208400 PROTEIN"/>
    <property type="match status" value="1"/>
</dbReference>
<dbReference type="EMBL" id="MNCJ02000320">
    <property type="protein sequence ID" value="KAF5807020.1"/>
    <property type="molecule type" value="Genomic_DNA"/>
</dbReference>
<dbReference type="Pfam" id="PF02992">
    <property type="entry name" value="Transposase_21"/>
    <property type="match status" value="1"/>
</dbReference>
<reference evidence="4" key="2">
    <citation type="submission" date="2020-06" db="EMBL/GenBank/DDBJ databases">
        <title>Helianthus annuus Genome sequencing and assembly Release 2.</title>
        <authorList>
            <person name="Gouzy J."/>
            <person name="Langlade N."/>
            <person name="Munos S."/>
        </authorList>
    </citation>
    <scope>NUCLEOTIDE SEQUENCE</scope>
    <source>
        <tissue evidence="4">Leaves</tissue>
    </source>
</reference>
<dbReference type="Pfam" id="PF13963">
    <property type="entry name" value="Transpos_assoc"/>
    <property type="match status" value="1"/>
</dbReference>
<evidence type="ECO:0000259" key="2">
    <source>
        <dbReference type="Pfam" id="PF13952"/>
    </source>
</evidence>